<dbReference type="OrthoDB" id="6932178at2759"/>
<protein>
    <submittedName>
        <fullName evidence="2">Jg2976 protein</fullName>
    </submittedName>
</protein>
<comment type="caution">
    <text evidence="2">The sequence shown here is derived from an EMBL/GenBank/DDBJ whole genome shotgun (WGS) entry which is preliminary data.</text>
</comment>
<gene>
    <name evidence="2" type="primary">jg2976</name>
    <name evidence="2" type="ORF">PAEG_LOCUS4188</name>
</gene>
<feature type="non-terminal residue" evidence="2">
    <location>
        <position position="1"/>
    </location>
</feature>
<dbReference type="AlphaFoldDB" id="A0A8S4QM13"/>
<feature type="region of interest" description="Disordered" evidence="1">
    <location>
        <begin position="92"/>
        <end position="122"/>
    </location>
</feature>
<organism evidence="2 3">
    <name type="scientific">Pararge aegeria aegeria</name>
    <dbReference type="NCBI Taxonomy" id="348720"/>
    <lineage>
        <taxon>Eukaryota</taxon>
        <taxon>Metazoa</taxon>
        <taxon>Ecdysozoa</taxon>
        <taxon>Arthropoda</taxon>
        <taxon>Hexapoda</taxon>
        <taxon>Insecta</taxon>
        <taxon>Pterygota</taxon>
        <taxon>Neoptera</taxon>
        <taxon>Endopterygota</taxon>
        <taxon>Lepidoptera</taxon>
        <taxon>Glossata</taxon>
        <taxon>Ditrysia</taxon>
        <taxon>Papilionoidea</taxon>
        <taxon>Nymphalidae</taxon>
        <taxon>Satyrinae</taxon>
        <taxon>Satyrini</taxon>
        <taxon>Parargina</taxon>
        <taxon>Pararge</taxon>
    </lineage>
</organism>
<evidence type="ECO:0000313" key="2">
    <source>
        <dbReference type="EMBL" id="CAH2216119.1"/>
    </source>
</evidence>
<feature type="compositionally biased region" description="Polar residues" evidence="1">
    <location>
        <begin position="113"/>
        <end position="122"/>
    </location>
</feature>
<evidence type="ECO:0000313" key="3">
    <source>
        <dbReference type="Proteomes" id="UP000838756"/>
    </source>
</evidence>
<proteinExistence type="predicted"/>
<evidence type="ECO:0000256" key="1">
    <source>
        <dbReference type="SAM" id="MobiDB-lite"/>
    </source>
</evidence>
<name>A0A8S4QM13_9NEOP</name>
<sequence length="122" mass="13475">KAGNESVAPLVLQMFMSGGDHLTSGDPLARLPAINIKKKKKRSRFSSIRKYFPNFDMRGSNRRAVIFPENLLSLPQRVENMIAAVQHRLDRSVKDPSGPISAPQSLPAKAQMSDANITFNKG</sequence>
<dbReference type="EMBL" id="CAKXAJ010014116">
    <property type="protein sequence ID" value="CAH2216119.1"/>
    <property type="molecule type" value="Genomic_DNA"/>
</dbReference>
<reference evidence="2" key="1">
    <citation type="submission" date="2022-03" db="EMBL/GenBank/DDBJ databases">
        <authorList>
            <person name="Lindestad O."/>
        </authorList>
    </citation>
    <scope>NUCLEOTIDE SEQUENCE</scope>
</reference>
<dbReference type="Proteomes" id="UP000838756">
    <property type="component" value="Unassembled WGS sequence"/>
</dbReference>
<accession>A0A8S4QM13</accession>
<keyword evidence="3" id="KW-1185">Reference proteome</keyword>